<proteinExistence type="predicted"/>
<feature type="region of interest" description="Disordered" evidence="3">
    <location>
        <begin position="559"/>
        <end position="656"/>
    </location>
</feature>
<feature type="region of interest" description="Disordered" evidence="3">
    <location>
        <begin position="19"/>
        <end position="42"/>
    </location>
</feature>
<dbReference type="Pfam" id="PF00179">
    <property type="entry name" value="UQ_con"/>
    <property type="match status" value="1"/>
</dbReference>
<dbReference type="Proteomes" id="UP000016924">
    <property type="component" value="Unassembled WGS sequence"/>
</dbReference>
<feature type="compositionally biased region" description="Polar residues" evidence="3">
    <location>
        <begin position="708"/>
        <end position="717"/>
    </location>
</feature>
<evidence type="ECO:0000256" key="1">
    <source>
        <dbReference type="ARBA" id="ARBA00022679"/>
    </source>
</evidence>
<protein>
    <recommendedName>
        <fullName evidence="4">UBC core domain-containing protein</fullName>
    </recommendedName>
</protein>
<evidence type="ECO:0000313" key="6">
    <source>
        <dbReference type="Proteomes" id="UP000016924"/>
    </source>
</evidence>
<accession>R7YN37</accession>
<feature type="region of interest" description="Disordered" evidence="3">
    <location>
        <begin position="697"/>
        <end position="717"/>
    </location>
</feature>
<name>R7YN37_CONA1</name>
<dbReference type="PANTHER" id="PTHR46116:SF15">
    <property type="entry name" value="(E3-INDEPENDENT) E2 UBIQUITIN-CONJUGATING ENZYME"/>
    <property type="match status" value="1"/>
</dbReference>
<dbReference type="PANTHER" id="PTHR46116">
    <property type="entry name" value="(E3-INDEPENDENT) E2 UBIQUITIN-CONJUGATING ENZYME"/>
    <property type="match status" value="1"/>
</dbReference>
<dbReference type="SMART" id="SM00212">
    <property type="entry name" value="UBCc"/>
    <property type="match status" value="1"/>
</dbReference>
<dbReference type="PROSITE" id="PS50127">
    <property type="entry name" value="UBC_2"/>
    <property type="match status" value="1"/>
</dbReference>
<gene>
    <name evidence="5" type="ORF">W97_02505</name>
</gene>
<dbReference type="Pfam" id="PF23043">
    <property type="entry name" value="SH3-B_UBE2O"/>
    <property type="match status" value="1"/>
</dbReference>
<dbReference type="Gene3D" id="3.10.110.10">
    <property type="entry name" value="Ubiquitin Conjugating Enzyme"/>
    <property type="match status" value="1"/>
</dbReference>
<evidence type="ECO:0000313" key="5">
    <source>
        <dbReference type="EMBL" id="EON63278.1"/>
    </source>
</evidence>
<keyword evidence="6" id="KW-1185">Reference proteome</keyword>
<dbReference type="GO" id="GO:0061631">
    <property type="term" value="F:ubiquitin conjugating enzyme activity"/>
    <property type="evidence" value="ECO:0007669"/>
    <property type="project" value="TreeGrafter"/>
</dbReference>
<evidence type="ECO:0000256" key="3">
    <source>
        <dbReference type="SAM" id="MobiDB-lite"/>
    </source>
</evidence>
<dbReference type="RefSeq" id="XP_007778595.1">
    <property type="nucleotide sequence ID" value="XM_007780405.1"/>
</dbReference>
<dbReference type="eggNOG" id="KOG0895">
    <property type="taxonomic scope" value="Eukaryota"/>
</dbReference>
<feature type="compositionally biased region" description="Polar residues" evidence="3">
    <location>
        <begin position="624"/>
        <end position="635"/>
    </location>
</feature>
<reference evidence="6" key="1">
    <citation type="submission" date="2012-06" db="EMBL/GenBank/DDBJ databases">
        <title>The genome sequence of Coniosporium apollinis CBS 100218.</title>
        <authorList>
            <consortium name="The Broad Institute Genome Sequencing Platform"/>
            <person name="Cuomo C."/>
            <person name="Gorbushina A."/>
            <person name="Noack S."/>
            <person name="Walker B."/>
            <person name="Young S.K."/>
            <person name="Zeng Q."/>
            <person name="Gargeya S."/>
            <person name="Fitzgerald M."/>
            <person name="Haas B."/>
            <person name="Abouelleil A."/>
            <person name="Alvarado L."/>
            <person name="Arachchi H.M."/>
            <person name="Berlin A.M."/>
            <person name="Chapman S.B."/>
            <person name="Goldberg J."/>
            <person name="Griggs A."/>
            <person name="Gujja S."/>
            <person name="Hansen M."/>
            <person name="Howarth C."/>
            <person name="Imamovic A."/>
            <person name="Larimer J."/>
            <person name="McCowan C."/>
            <person name="Montmayeur A."/>
            <person name="Murphy C."/>
            <person name="Neiman D."/>
            <person name="Pearson M."/>
            <person name="Priest M."/>
            <person name="Roberts A."/>
            <person name="Saif S."/>
            <person name="Shea T."/>
            <person name="Sisk P."/>
            <person name="Sykes S."/>
            <person name="Wortman J."/>
            <person name="Nusbaum C."/>
            <person name="Birren B."/>
        </authorList>
    </citation>
    <scope>NUCLEOTIDE SEQUENCE [LARGE SCALE GENOMIC DNA]</scope>
    <source>
        <strain evidence="6">CBS 100218</strain>
    </source>
</reference>
<evidence type="ECO:0000256" key="2">
    <source>
        <dbReference type="ARBA" id="ARBA00022786"/>
    </source>
</evidence>
<dbReference type="AlphaFoldDB" id="R7YN37"/>
<dbReference type="InterPro" id="IPR000608">
    <property type="entry name" value="UBC"/>
</dbReference>
<feature type="domain" description="UBC core" evidence="4">
    <location>
        <begin position="718"/>
        <end position="882"/>
    </location>
</feature>
<dbReference type="GeneID" id="19899816"/>
<dbReference type="InterPro" id="IPR016135">
    <property type="entry name" value="UBQ-conjugating_enzyme/RWD"/>
</dbReference>
<feature type="compositionally biased region" description="Acidic residues" evidence="3">
    <location>
        <begin position="601"/>
        <end position="618"/>
    </location>
</feature>
<organism evidence="5 6">
    <name type="scientific">Coniosporium apollinis (strain CBS 100218)</name>
    <name type="common">Rock-inhabiting black yeast</name>
    <dbReference type="NCBI Taxonomy" id="1168221"/>
    <lineage>
        <taxon>Eukaryota</taxon>
        <taxon>Fungi</taxon>
        <taxon>Dikarya</taxon>
        <taxon>Ascomycota</taxon>
        <taxon>Pezizomycotina</taxon>
        <taxon>Dothideomycetes</taxon>
        <taxon>Dothideomycetes incertae sedis</taxon>
        <taxon>Coniosporium</taxon>
    </lineage>
</organism>
<dbReference type="EMBL" id="JH767562">
    <property type="protein sequence ID" value="EON63278.1"/>
    <property type="molecule type" value="Genomic_DNA"/>
</dbReference>
<dbReference type="Pfam" id="PF23046">
    <property type="entry name" value="tSH3-B_UBE2O"/>
    <property type="match status" value="1"/>
</dbReference>
<dbReference type="InterPro" id="IPR057733">
    <property type="entry name" value="UBE2O-like_SH3-B"/>
</dbReference>
<sequence>MTEQVFYADDICALADHPSSIGTVDRTPSDVETHEPDPQQDYDNAIERHSDVSPILFASFLRSGIPPAGTVLVSWQTAFKTELIPESKLVLLDRSLLVGDVVKRDIRSAMSGTVINVEKRCKLAQPTSLVSLAESAPLLEDVPSSELKSTYEYNEGALILYDGWVGRIDETFDEVAVLLSDGSLVIIEDSEELTANDPLVDRLNVGDVVTTKKGVLRRGRWKFGAYQPNVAPVGMVVHVRTTSLSVHWLRRGIFPQVEQSMPGAYPDFDEPPDTLDVDVLESDRLHVYDLDKRPAQEAASNLSHRPGSPQTRTISSALVDVGHRVRFNDLSGACVKYNITRIPRTRTRGYDTNVFIVAETKSEITVLWQDQTITKGLSTSFVPDSNVTDEDEVWPGEIVCSKERKARNLGESDVYEPARVGVVQSVKSADRIVHLRWFLGASVSFHGDDLLPDSRTGTALGPVEEVSLYDIFTTPALNRRRGDFVTIRQRTMDLDDLLRQRGGITWFGEVVDLGFDGQLVVRLGALEGEPLDVRIPPEYAQLAYSSDMDEVFHGDHYSESSELFDDVDDEDMDDDSDGSEEVEPTYEYEYQGYGGERVDQDTDDEAWSTDDSDADMPDLESGVDTANTTPPTGERTTPDSIPPEPDAPPSIKTNAPGAITIENTSAKTSNPSSPDNVVLDFAGFPNAPASFLILDTPPPSDHHYLSEPTPSSSANNQARTRRIRKEHKILSTSLPPGIYVRTFESRLDLLRILILGPLDTPYALAPFLIDMHLGPSFPSTPPSAYFHSWTHGQGPVNPNLYEDGKICLSLLGTWHADEKGEAWSAGKSTVLQVLVSLLGLVLVPEPYFNEAGYSSRQGTAESVVPSRLYTERALFRTRGFIEHALRNPPQGFGDEIRWLYVNANGPRLLQKTMQHVRRVIAASETAGDGGVADGLSRVSKGAIVMLKRQLAMLEAL</sequence>
<dbReference type="InterPro" id="IPR057735">
    <property type="entry name" value="UBE2O-like_tSH3-B"/>
</dbReference>
<feature type="compositionally biased region" description="Acidic residues" evidence="3">
    <location>
        <begin position="562"/>
        <end position="586"/>
    </location>
</feature>
<dbReference type="OMA" id="EMWIEYE"/>
<dbReference type="STRING" id="1168221.R7YN37"/>
<dbReference type="SUPFAM" id="SSF54495">
    <property type="entry name" value="UBC-like"/>
    <property type="match status" value="1"/>
</dbReference>
<dbReference type="HOGENOM" id="CLU_005619_1_0_1"/>
<feature type="compositionally biased region" description="Basic and acidic residues" evidence="3">
    <location>
        <begin position="27"/>
        <end position="37"/>
    </location>
</feature>
<dbReference type="OrthoDB" id="47801at2759"/>
<keyword evidence="2" id="KW-0833">Ubl conjugation pathway</keyword>
<keyword evidence="1" id="KW-0808">Transferase</keyword>
<evidence type="ECO:0000259" key="4">
    <source>
        <dbReference type="PROSITE" id="PS50127"/>
    </source>
</evidence>